<keyword evidence="2" id="KW-1185">Reference proteome</keyword>
<evidence type="ECO:0000313" key="2">
    <source>
        <dbReference type="Proteomes" id="UP000830395"/>
    </source>
</evidence>
<protein>
    <submittedName>
        <fullName evidence="1">Uncharacterized protein</fullName>
    </submittedName>
</protein>
<accession>A0ACC5Z1G0</accession>
<proteinExistence type="predicted"/>
<sequence length="80" mass="8823">MSSVFGLSESGTDKRTDTRGFVPEKTHRMLRTIIIIIITTIIITSGGSDDTAHVRRYVSAFPKRAHFCAADPSLHQTGFT</sequence>
<gene>
    <name evidence="1" type="ORF">PDJAM_G00073830</name>
</gene>
<reference evidence="1" key="1">
    <citation type="submission" date="2020-02" db="EMBL/GenBank/DDBJ databases">
        <title>Genome sequencing of the panga catfish, Pangasius djambal.</title>
        <authorList>
            <person name="Wen M."/>
            <person name="Zahm M."/>
            <person name="Roques C."/>
            <person name="Cabau C."/>
            <person name="Klopp C."/>
            <person name="Donnadieu C."/>
            <person name="Jouanno E."/>
            <person name="Avarre J.-C."/>
            <person name="Campet M."/>
            <person name="Ha T."/>
            <person name="Dugue R."/>
            <person name="Lampietro C."/>
            <person name="Louis A."/>
            <person name="Herpin A."/>
            <person name="Echchiki A."/>
            <person name="Berthelot C."/>
            <person name="Parey E."/>
            <person name="Roest-Crollius H."/>
            <person name="Braasch I."/>
            <person name="Postlethwait J.H."/>
            <person name="Bobe J."/>
            <person name="Montfort J."/>
            <person name="Bouchez O."/>
            <person name="Begum T."/>
            <person name="Schartl M."/>
            <person name="Gustiano R."/>
            <person name="Guiguen Y."/>
        </authorList>
    </citation>
    <scope>NUCLEOTIDE SEQUENCE</scope>
    <source>
        <strain evidence="1">Pdj_M5554</strain>
    </source>
</reference>
<dbReference type="Proteomes" id="UP000830395">
    <property type="component" value="Chromosome 16"/>
</dbReference>
<comment type="caution">
    <text evidence="1">The sequence shown here is derived from an EMBL/GenBank/DDBJ whole genome shotgun (WGS) entry which is preliminary data.</text>
</comment>
<name>A0ACC5Z1G0_9TELE</name>
<evidence type="ECO:0000313" key="1">
    <source>
        <dbReference type="EMBL" id="MCJ8741719.1"/>
    </source>
</evidence>
<organism evidence="1 2">
    <name type="scientific">Pangasius djambal</name>
    <dbReference type="NCBI Taxonomy" id="1691987"/>
    <lineage>
        <taxon>Eukaryota</taxon>
        <taxon>Metazoa</taxon>
        <taxon>Chordata</taxon>
        <taxon>Craniata</taxon>
        <taxon>Vertebrata</taxon>
        <taxon>Euteleostomi</taxon>
        <taxon>Actinopterygii</taxon>
        <taxon>Neopterygii</taxon>
        <taxon>Teleostei</taxon>
        <taxon>Ostariophysi</taxon>
        <taxon>Siluriformes</taxon>
        <taxon>Pangasiidae</taxon>
        <taxon>Pangasius</taxon>
    </lineage>
</organism>
<dbReference type="EMBL" id="CM040990">
    <property type="protein sequence ID" value="MCJ8741719.1"/>
    <property type="molecule type" value="Genomic_DNA"/>
</dbReference>